<dbReference type="Proteomes" id="UP001596328">
    <property type="component" value="Unassembled WGS sequence"/>
</dbReference>
<proteinExistence type="predicted"/>
<dbReference type="EMBL" id="JBHSWU010000005">
    <property type="protein sequence ID" value="MFC6723143.1"/>
    <property type="molecule type" value="Genomic_DNA"/>
</dbReference>
<accession>A0ABD5RUT8</accession>
<dbReference type="AlphaFoldDB" id="A0ABD5RUT8"/>
<keyword evidence="2" id="KW-1185">Reference proteome</keyword>
<organism evidence="1 2">
    <name type="scientific">Halobium palmae</name>
    <dbReference type="NCBI Taxonomy" id="1776492"/>
    <lineage>
        <taxon>Archaea</taxon>
        <taxon>Methanobacteriati</taxon>
        <taxon>Methanobacteriota</taxon>
        <taxon>Stenosarchaea group</taxon>
        <taxon>Halobacteria</taxon>
        <taxon>Halobacteriales</taxon>
        <taxon>Haloferacaceae</taxon>
        <taxon>Halobium</taxon>
    </lineage>
</organism>
<evidence type="ECO:0000313" key="2">
    <source>
        <dbReference type="Proteomes" id="UP001596328"/>
    </source>
</evidence>
<comment type="caution">
    <text evidence="1">The sequence shown here is derived from an EMBL/GenBank/DDBJ whole genome shotgun (WGS) entry which is preliminary data.</text>
</comment>
<evidence type="ECO:0000313" key="1">
    <source>
        <dbReference type="EMBL" id="MFC6723143.1"/>
    </source>
</evidence>
<gene>
    <name evidence="1" type="ORF">ACFQE1_01795</name>
</gene>
<name>A0ABD5RUT8_9EURY</name>
<reference evidence="1 2" key="1">
    <citation type="journal article" date="2019" name="Int. J. Syst. Evol. Microbiol.">
        <title>The Global Catalogue of Microorganisms (GCM) 10K type strain sequencing project: providing services to taxonomists for standard genome sequencing and annotation.</title>
        <authorList>
            <consortium name="The Broad Institute Genomics Platform"/>
            <consortium name="The Broad Institute Genome Sequencing Center for Infectious Disease"/>
            <person name="Wu L."/>
            <person name="Ma J."/>
        </authorList>
    </citation>
    <scope>NUCLEOTIDE SEQUENCE [LARGE SCALE GENOMIC DNA]</scope>
    <source>
        <strain evidence="1 2">NBRC 111368</strain>
    </source>
</reference>
<protein>
    <submittedName>
        <fullName evidence="1">Uncharacterized protein</fullName>
    </submittedName>
</protein>
<sequence length="81" mass="9380">MRALTTETERNHLRKARADRDSRYYNVRSDLKARLDQLPDDVDVLKDHADLLNDESVDALRDLLATIDESEESSDPRKQTP</sequence>